<dbReference type="CDD" id="cd06445">
    <property type="entry name" value="ATase"/>
    <property type="match status" value="1"/>
</dbReference>
<evidence type="ECO:0000256" key="8">
    <source>
        <dbReference type="ARBA" id="ARBA00049348"/>
    </source>
</evidence>
<dbReference type="AlphaFoldDB" id="A0A2T0ANL6"/>
<evidence type="ECO:0000259" key="11">
    <source>
        <dbReference type="Pfam" id="PF02870"/>
    </source>
</evidence>
<dbReference type="InterPro" id="IPR023546">
    <property type="entry name" value="MGMT"/>
</dbReference>
<keyword evidence="13" id="KW-1185">Reference proteome</keyword>
<dbReference type="GO" id="GO:0006307">
    <property type="term" value="P:DNA alkylation repair"/>
    <property type="evidence" value="ECO:0007669"/>
    <property type="project" value="UniProtKB-UniRule"/>
</dbReference>
<evidence type="ECO:0000256" key="3">
    <source>
        <dbReference type="ARBA" id="ARBA00022490"/>
    </source>
</evidence>
<comment type="catalytic activity">
    <reaction evidence="1 9">
        <text>a 4-O-methyl-thymidine in DNA + L-cysteinyl-[protein] = a thymidine in DNA + S-methyl-L-cysteinyl-[protein]</text>
        <dbReference type="Rhea" id="RHEA:53428"/>
        <dbReference type="Rhea" id="RHEA-COMP:10131"/>
        <dbReference type="Rhea" id="RHEA-COMP:10132"/>
        <dbReference type="Rhea" id="RHEA-COMP:13555"/>
        <dbReference type="Rhea" id="RHEA-COMP:13556"/>
        <dbReference type="ChEBI" id="CHEBI:29950"/>
        <dbReference type="ChEBI" id="CHEBI:82612"/>
        <dbReference type="ChEBI" id="CHEBI:137386"/>
        <dbReference type="ChEBI" id="CHEBI:137387"/>
        <dbReference type="EC" id="2.1.1.63"/>
    </reaction>
</comment>
<dbReference type="OrthoDB" id="9802228at2"/>
<dbReference type="RefSeq" id="WP_106024649.1">
    <property type="nucleotide sequence ID" value="NZ_PVXN01000055.1"/>
</dbReference>
<keyword evidence="6 9" id="KW-0227">DNA damage</keyword>
<evidence type="ECO:0000256" key="4">
    <source>
        <dbReference type="ARBA" id="ARBA00022603"/>
    </source>
</evidence>
<dbReference type="Gene3D" id="1.10.10.10">
    <property type="entry name" value="Winged helix-like DNA-binding domain superfamily/Winged helix DNA-binding domain"/>
    <property type="match status" value="1"/>
</dbReference>
<dbReference type="GO" id="GO:0003908">
    <property type="term" value="F:methylated-DNA-[protein]-cysteine S-methyltransferase activity"/>
    <property type="evidence" value="ECO:0007669"/>
    <property type="project" value="UniProtKB-UniRule"/>
</dbReference>
<dbReference type="SUPFAM" id="SSF53155">
    <property type="entry name" value="Methylated DNA-protein cysteine methyltransferase domain"/>
    <property type="match status" value="1"/>
</dbReference>
<evidence type="ECO:0000256" key="7">
    <source>
        <dbReference type="ARBA" id="ARBA00023204"/>
    </source>
</evidence>
<evidence type="ECO:0000256" key="1">
    <source>
        <dbReference type="ARBA" id="ARBA00001286"/>
    </source>
</evidence>
<dbReference type="InterPro" id="IPR036631">
    <property type="entry name" value="MGMT_N_sf"/>
</dbReference>
<evidence type="ECO:0000256" key="6">
    <source>
        <dbReference type="ARBA" id="ARBA00022763"/>
    </source>
</evidence>
<dbReference type="PANTHER" id="PTHR10815">
    <property type="entry name" value="METHYLATED-DNA--PROTEIN-CYSTEINE METHYLTRANSFERASE"/>
    <property type="match status" value="1"/>
</dbReference>
<dbReference type="GO" id="GO:0032259">
    <property type="term" value="P:methylation"/>
    <property type="evidence" value="ECO:0007669"/>
    <property type="project" value="UniProtKB-KW"/>
</dbReference>
<protein>
    <recommendedName>
        <fullName evidence="9">Methylated-DNA--protein-cysteine methyltransferase</fullName>
        <ecNumber evidence="9">2.1.1.63</ecNumber>
    </recommendedName>
    <alternativeName>
        <fullName evidence="9">6-O-methylguanine-DNA methyltransferase</fullName>
        <shortName evidence="9">MGMT</shortName>
    </alternativeName>
    <alternativeName>
        <fullName evidence="9">O-6-methylguanine-DNA-alkyltransferase</fullName>
    </alternativeName>
</protein>
<evidence type="ECO:0000256" key="2">
    <source>
        <dbReference type="ARBA" id="ARBA00008711"/>
    </source>
</evidence>
<dbReference type="NCBIfam" id="TIGR00589">
    <property type="entry name" value="ogt"/>
    <property type="match status" value="1"/>
</dbReference>
<accession>A0A2T0ANL6</accession>
<organism evidence="12 13">
    <name type="scientific">Clostridium thermopalmarium DSM 5974</name>
    <dbReference type="NCBI Taxonomy" id="1121340"/>
    <lineage>
        <taxon>Bacteria</taxon>
        <taxon>Bacillati</taxon>
        <taxon>Bacillota</taxon>
        <taxon>Clostridia</taxon>
        <taxon>Eubacteriales</taxon>
        <taxon>Clostridiaceae</taxon>
        <taxon>Clostridium</taxon>
    </lineage>
</organism>
<gene>
    <name evidence="12" type="primary">ogt</name>
    <name evidence="12" type="ORF">CPAL_22590</name>
</gene>
<comment type="similarity">
    <text evidence="2 9">Belongs to the MGMT family.</text>
</comment>
<dbReference type="EMBL" id="PVXN01000055">
    <property type="protein sequence ID" value="PRR70549.1"/>
    <property type="molecule type" value="Genomic_DNA"/>
</dbReference>
<keyword evidence="3 9" id="KW-0963">Cytoplasm</keyword>
<sequence>MGKGESTYTVYYESPIGIVEIKSNEDAITHINFVDKLGRNDKMIPILQEAYTQLDEYFKGKRKSFDLKLHIEGTEFQKKVWTELTKIPYGEVATYKDIAIRIGNEKAVRAVGNSNNKNKIAIIIPCHRIIGSNGKLVGYAGGLHIKEWLLNHEKKFKGIL</sequence>
<evidence type="ECO:0000313" key="12">
    <source>
        <dbReference type="EMBL" id="PRR70549.1"/>
    </source>
</evidence>
<dbReference type="HAMAP" id="MF_00772">
    <property type="entry name" value="OGT"/>
    <property type="match status" value="1"/>
</dbReference>
<dbReference type="GO" id="GO:0005737">
    <property type="term" value="C:cytoplasm"/>
    <property type="evidence" value="ECO:0007669"/>
    <property type="project" value="UniProtKB-SubCell"/>
</dbReference>
<evidence type="ECO:0000313" key="13">
    <source>
        <dbReference type="Proteomes" id="UP000239614"/>
    </source>
</evidence>
<evidence type="ECO:0000256" key="5">
    <source>
        <dbReference type="ARBA" id="ARBA00022679"/>
    </source>
</evidence>
<comment type="catalytic activity">
    <reaction evidence="8 9">
        <text>a 6-O-methyl-2'-deoxyguanosine in DNA + L-cysteinyl-[protein] = S-methyl-L-cysteinyl-[protein] + a 2'-deoxyguanosine in DNA</text>
        <dbReference type="Rhea" id="RHEA:24000"/>
        <dbReference type="Rhea" id="RHEA-COMP:10131"/>
        <dbReference type="Rhea" id="RHEA-COMP:10132"/>
        <dbReference type="Rhea" id="RHEA-COMP:11367"/>
        <dbReference type="Rhea" id="RHEA-COMP:11368"/>
        <dbReference type="ChEBI" id="CHEBI:29950"/>
        <dbReference type="ChEBI" id="CHEBI:82612"/>
        <dbReference type="ChEBI" id="CHEBI:85445"/>
        <dbReference type="ChEBI" id="CHEBI:85448"/>
        <dbReference type="EC" id="2.1.1.63"/>
    </reaction>
</comment>
<dbReference type="Proteomes" id="UP000239614">
    <property type="component" value="Unassembled WGS sequence"/>
</dbReference>
<comment type="subcellular location">
    <subcellularLocation>
        <location evidence="9">Cytoplasm</location>
    </subcellularLocation>
</comment>
<comment type="function">
    <text evidence="9">Involved in the cellular defense against the biological effects of O6-methylguanine (O6-MeG) and O4-methylthymine (O4-MeT) in DNA. Repairs the methylated nucleobase in DNA by stoichiometrically transferring the methyl group to a cysteine residue in the enzyme. This is a suicide reaction: the enzyme is irreversibly inactivated.</text>
</comment>
<comment type="caution">
    <text evidence="12">The sequence shown here is derived from an EMBL/GenBank/DDBJ whole genome shotgun (WGS) entry which is preliminary data.</text>
</comment>
<dbReference type="EC" id="2.1.1.63" evidence="9"/>
<reference evidence="12 13" key="1">
    <citation type="submission" date="2018-03" db="EMBL/GenBank/DDBJ databases">
        <title>Genome sequence of Clostridium thermopalmarium DSM 5974.</title>
        <authorList>
            <person name="Poehlein A."/>
            <person name="Daniel R."/>
        </authorList>
    </citation>
    <scope>NUCLEOTIDE SEQUENCE [LARGE SCALE GENOMIC DNA]</scope>
    <source>
        <strain evidence="12 13">DSM 5974</strain>
    </source>
</reference>
<dbReference type="PROSITE" id="PS00374">
    <property type="entry name" value="MGMT"/>
    <property type="match status" value="1"/>
</dbReference>
<keyword evidence="7 9" id="KW-0234">DNA repair</keyword>
<feature type="domain" description="Methylguanine DNA methyltransferase ribonuclease-like" evidence="11">
    <location>
        <begin position="9"/>
        <end position="70"/>
    </location>
</feature>
<dbReference type="InterPro" id="IPR036217">
    <property type="entry name" value="MethylDNA_cys_MeTrfase_DNAb"/>
</dbReference>
<evidence type="ECO:0000259" key="10">
    <source>
        <dbReference type="Pfam" id="PF01035"/>
    </source>
</evidence>
<comment type="miscellaneous">
    <text evidence="9">This enzyme catalyzes only one turnover and therefore is not strictly catalytic. According to one definition, an enzyme is a biocatalyst that acts repeatedly and over many reaction cycles.</text>
</comment>
<dbReference type="Pfam" id="PF02870">
    <property type="entry name" value="Methyltransf_1N"/>
    <property type="match status" value="1"/>
</dbReference>
<dbReference type="Gene3D" id="3.30.160.70">
    <property type="entry name" value="Methylated DNA-protein cysteine methyltransferase domain"/>
    <property type="match status" value="1"/>
</dbReference>
<name>A0A2T0ANL6_9CLOT</name>
<dbReference type="FunFam" id="1.10.10.10:FF:000214">
    <property type="entry name" value="Methylated-DNA--protein-cysteine methyltransferase"/>
    <property type="match status" value="1"/>
</dbReference>
<keyword evidence="5 9" id="KW-0808">Transferase</keyword>
<dbReference type="InterPro" id="IPR001497">
    <property type="entry name" value="MethylDNA_cys_MeTrfase_AS"/>
</dbReference>
<dbReference type="Pfam" id="PF01035">
    <property type="entry name" value="DNA_binding_1"/>
    <property type="match status" value="1"/>
</dbReference>
<dbReference type="InterPro" id="IPR008332">
    <property type="entry name" value="MethylG_MeTrfase_N"/>
</dbReference>
<evidence type="ECO:0000256" key="9">
    <source>
        <dbReference type="HAMAP-Rule" id="MF_00772"/>
    </source>
</evidence>
<feature type="active site" description="Nucleophile; methyl group acceptor" evidence="9">
    <location>
        <position position="126"/>
    </location>
</feature>
<dbReference type="InterPro" id="IPR014048">
    <property type="entry name" value="MethylDNA_cys_MeTrfase_DNA-bd"/>
</dbReference>
<dbReference type="SUPFAM" id="SSF46767">
    <property type="entry name" value="Methylated DNA-protein cysteine methyltransferase, C-terminal domain"/>
    <property type="match status" value="1"/>
</dbReference>
<keyword evidence="4 9" id="KW-0489">Methyltransferase</keyword>
<dbReference type="PANTHER" id="PTHR10815:SF13">
    <property type="entry name" value="METHYLATED-DNA--PROTEIN-CYSTEINE METHYLTRANSFERASE"/>
    <property type="match status" value="1"/>
</dbReference>
<proteinExistence type="inferred from homology"/>
<dbReference type="InterPro" id="IPR036388">
    <property type="entry name" value="WH-like_DNA-bd_sf"/>
</dbReference>
<feature type="domain" description="Methylated-DNA-[protein]-cysteine S-methyltransferase DNA binding" evidence="10">
    <location>
        <begin position="75"/>
        <end position="154"/>
    </location>
</feature>